<reference evidence="4" key="1">
    <citation type="submission" date="2019-11" db="EMBL/GenBank/DDBJ databases">
        <title>Genomic insights into an expanded diversity of filamentous marine cyanobacteria reveals the extraordinary biosynthetic potential of Moorea and Okeania.</title>
        <authorList>
            <person name="Ferreira Leao T."/>
            <person name="Wang M."/>
            <person name="Moss N."/>
            <person name="Da Silva R."/>
            <person name="Sanders J."/>
            <person name="Nurk S."/>
            <person name="Gurevich A."/>
            <person name="Humphrey G."/>
            <person name="Reher R."/>
            <person name="Zhu Q."/>
            <person name="Belda-Ferre P."/>
            <person name="Glukhov E."/>
            <person name="Rex R."/>
            <person name="Dorrestein P.C."/>
            <person name="Knight R."/>
            <person name="Pevzner P."/>
            <person name="Gerwick W.H."/>
            <person name="Gerwick L."/>
        </authorList>
    </citation>
    <scope>NUCLEOTIDE SEQUENCE</scope>
    <source>
        <strain evidence="4">SIO1C4</strain>
    </source>
</reference>
<dbReference type="Pfam" id="PF00079">
    <property type="entry name" value="Serpin"/>
    <property type="match status" value="1"/>
</dbReference>
<dbReference type="FunFam" id="3.30.497.10:FF:000001">
    <property type="entry name" value="Serine protease inhibitor"/>
    <property type="match status" value="1"/>
</dbReference>
<feature type="domain" description="Serpin" evidence="3">
    <location>
        <begin position="74"/>
        <end position="431"/>
    </location>
</feature>
<dbReference type="AlphaFoldDB" id="A0A6B3NFW6"/>
<dbReference type="InterPro" id="IPR042185">
    <property type="entry name" value="Serpin_sf_2"/>
</dbReference>
<comment type="similarity">
    <text evidence="1">Belongs to the serpin family.</text>
</comment>
<sequence>MNRQIVSRAGVIVGAIAAAGIVVSGILEGLMAHKLNALDPLFDSQNLGEYSLAQESPDLAVDPQLIEANTKFGFKLLKEILKEESNKNVFISPSSIAIALAMTYNGASGETQQAMAKALELQGMSIEQINQANEALKVSLENADPEVQLSIANSLWSKLGIEFQPDFLQRNQQFYGAQVKELDFNSPDAPRAINKWVQENTSGKIDKIIDQIKPNDLLFLINAIYFKGNWSEKFDQNLTTELPFYLLDGTQKQHPLMFGSGKYNYYENETFQAASLPYGEGRLSFYVFLPHQSITLEAFEQQLNAQNWQQWMDQFRKRKGMIKLPRFKFEYDIQLNNALRALGMEVAFSPRANFADMTFTPVAIDEVKHKTFVEVNEEGTEAAAITSIGITRTSAETSTPPFQMIVDRPFFCAIRDNQTGTVLFMGSIVEPN</sequence>
<dbReference type="GO" id="GO:0005615">
    <property type="term" value="C:extracellular space"/>
    <property type="evidence" value="ECO:0007669"/>
    <property type="project" value="InterPro"/>
</dbReference>
<dbReference type="InterPro" id="IPR042178">
    <property type="entry name" value="Serpin_sf_1"/>
</dbReference>
<comment type="caution">
    <text evidence="4">The sequence shown here is derived from an EMBL/GenBank/DDBJ whole genome shotgun (WGS) entry which is preliminary data.</text>
</comment>
<evidence type="ECO:0000313" key="4">
    <source>
        <dbReference type="EMBL" id="NER30550.1"/>
    </source>
</evidence>
<dbReference type="InterPro" id="IPR036186">
    <property type="entry name" value="Serpin_sf"/>
</dbReference>
<dbReference type="SUPFAM" id="SSF56574">
    <property type="entry name" value="Serpins"/>
    <property type="match status" value="1"/>
</dbReference>
<dbReference type="EMBL" id="JAAHFQ010000584">
    <property type="protein sequence ID" value="NER30550.1"/>
    <property type="molecule type" value="Genomic_DNA"/>
</dbReference>
<dbReference type="PROSITE" id="PS00284">
    <property type="entry name" value="SERPIN"/>
    <property type="match status" value="1"/>
</dbReference>
<keyword evidence="2" id="KW-0472">Membrane</keyword>
<keyword evidence="2" id="KW-1133">Transmembrane helix</keyword>
<gene>
    <name evidence="4" type="ORF">F6J89_23765</name>
</gene>
<proteinExistence type="inferred from homology"/>
<dbReference type="Gene3D" id="2.30.39.10">
    <property type="entry name" value="Alpha-1-antitrypsin, domain 1"/>
    <property type="match status" value="1"/>
</dbReference>
<evidence type="ECO:0000259" key="3">
    <source>
        <dbReference type="SMART" id="SM00093"/>
    </source>
</evidence>
<dbReference type="Gene3D" id="3.30.497.10">
    <property type="entry name" value="Antithrombin, subunit I, domain 2"/>
    <property type="match status" value="1"/>
</dbReference>
<dbReference type="InterPro" id="IPR023796">
    <property type="entry name" value="Serpin_dom"/>
</dbReference>
<protein>
    <submittedName>
        <fullName evidence="4">Serpin family protein</fullName>
    </submittedName>
</protein>
<dbReference type="InterPro" id="IPR000215">
    <property type="entry name" value="Serpin_fam"/>
</dbReference>
<accession>A0A6B3NFW6</accession>
<evidence type="ECO:0000256" key="1">
    <source>
        <dbReference type="RuleBase" id="RU000411"/>
    </source>
</evidence>
<dbReference type="PANTHER" id="PTHR11461:SF211">
    <property type="entry name" value="GH10112P-RELATED"/>
    <property type="match status" value="1"/>
</dbReference>
<evidence type="ECO:0000256" key="2">
    <source>
        <dbReference type="SAM" id="Phobius"/>
    </source>
</evidence>
<dbReference type="CDD" id="cd19588">
    <property type="entry name" value="serpin_miropin-like"/>
    <property type="match status" value="1"/>
</dbReference>
<feature type="transmembrane region" description="Helical" evidence="2">
    <location>
        <begin position="12"/>
        <end position="32"/>
    </location>
</feature>
<keyword evidence="2" id="KW-0812">Transmembrane</keyword>
<organism evidence="4">
    <name type="scientific">Symploca sp. SIO1C4</name>
    <dbReference type="NCBI Taxonomy" id="2607765"/>
    <lineage>
        <taxon>Bacteria</taxon>
        <taxon>Bacillati</taxon>
        <taxon>Cyanobacteriota</taxon>
        <taxon>Cyanophyceae</taxon>
        <taxon>Coleofasciculales</taxon>
        <taxon>Coleofasciculaceae</taxon>
        <taxon>Symploca</taxon>
    </lineage>
</organism>
<dbReference type="InterPro" id="IPR023795">
    <property type="entry name" value="Serpin_CS"/>
</dbReference>
<dbReference type="PANTHER" id="PTHR11461">
    <property type="entry name" value="SERINE PROTEASE INHIBITOR, SERPIN"/>
    <property type="match status" value="1"/>
</dbReference>
<name>A0A6B3NFW6_9CYAN</name>
<dbReference type="SMART" id="SM00093">
    <property type="entry name" value="SERPIN"/>
    <property type="match status" value="1"/>
</dbReference>
<dbReference type="GO" id="GO:0004867">
    <property type="term" value="F:serine-type endopeptidase inhibitor activity"/>
    <property type="evidence" value="ECO:0007669"/>
    <property type="project" value="InterPro"/>
</dbReference>